<proteinExistence type="predicted"/>
<organism evidence="1 2">
    <name type="scientific">Salininema proteolyticum</name>
    <dbReference type="NCBI Taxonomy" id="1607685"/>
    <lineage>
        <taxon>Bacteria</taxon>
        <taxon>Bacillati</taxon>
        <taxon>Actinomycetota</taxon>
        <taxon>Actinomycetes</taxon>
        <taxon>Glycomycetales</taxon>
        <taxon>Glycomycetaceae</taxon>
        <taxon>Salininema</taxon>
    </lineage>
</organism>
<dbReference type="EMBL" id="JBHSDK010000002">
    <property type="protein sequence ID" value="MFC4333888.1"/>
    <property type="molecule type" value="Genomic_DNA"/>
</dbReference>
<keyword evidence="2" id="KW-1185">Reference proteome</keyword>
<evidence type="ECO:0000313" key="2">
    <source>
        <dbReference type="Proteomes" id="UP001595823"/>
    </source>
</evidence>
<evidence type="ECO:0000313" key="1">
    <source>
        <dbReference type="EMBL" id="MFC4333888.1"/>
    </source>
</evidence>
<dbReference type="Proteomes" id="UP001595823">
    <property type="component" value="Unassembled WGS sequence"/>
</dbReference>
<reference evidence="2" key="1">
    <citation type="journal article" date="2019" name="Int. J. Syst. Evol. Microbiol.">
        <title>The Global Catalogue of Microorganisms (GCM) 10K type strain sequencing project: providing services to taxonomists for standard genome sequencing and annotation.</title>
        <authorList>
            <consortium name="The Broad Institute Genomics Platform"/>
            <consortium name="The Broad Institute Genome Sequencing Center for Infectious Disease"/>
            <person name="Wu L."/>
            <person name="Ma J."/>
        </authorList>
    </citation>
    <scope>NUCLEOTIDE SEQUENCE [LARGE SCALE GENOMIC DNA]</scope>
    <source>
        <strain evidence="2">IBRC-M 10908</strain>
    </source>
</reference>
<name>A0ABV8TU01_9ACTN</name>
<sequence>MITALTGALAAAFGAALAIGVVAYRGHRRVEADEERAAVARDAAGDALAQLETDPVDQAGRDAERVVHGMTVPDLITLRAYESELGADGRLRRARVEFEQNRKP</sequence>
<accession>A0ABV8TU01</accession>
<dbReference type="RefSeq" id="WP_380617627.1">
    <property type="nucleotide sequence ID" value="NZ_JBHSDK010000002.1"/>
</dbReference>
<comment type="caution">
    <text evidence="1">The sequence shown here is derived from an EMBL/GenBank/DDBJ whole genome shotgun (WGS) entry which is preliminary data.</text>
</comment>
<protein>
    <submittedName>
        <fullName evidence="1">Uncharacterized protein</fullName>
    </submittedName>
</protein>
<gene>
    <name evidence="1" type="ORF">ACFPET_01595</name>
</gene>